<dbReference type="AlphaFoldDB" id="A0A8E6EUW1"/>
<accession>A0A8E6EUW1</accession>
<dbReference type="RefSeq" id="WP_213496110.1">
    <property type="nucleotide sequence ID" value="NZ_CP074694.1"/>
</dbReference>
<dbReference type="PANTHER" id="PTHR30003">
    <property type="entry name" value="L-LACTATE PERMEASE"/>
    <property type="match status" value="1"/>
</dbReference>
<keyword evidence="5 8" id="KW-0812">Transmembrane</keyword>
<evidence type="ECO:0000256" key="7">
    <source>
        <dbReference type="ARBA" id="ARBA00023136"/>
    </source>
</evidence>
<feature type="transmembrane region" description="Helical" evidence="8">
    <location>
        <begin position="461"/>
        <end position="480"/>
    </location>
</feature>
<sequence>MLLAVRYIQNLDPLNSPFFSTIVAALPVLVLFYLLVVRRWRASLAGLSGALVAILIAWSVYKMPLDMTCWSCVHGIGYGLLPICWTVFNAMLLYNVTVESGQFENVRRSVAGLSSDGRIQAVLIGFCFGAFLEGSAGSGAPVAVCGAMLVGLGFPALTAAVICLIANTSPVAYGGVATPIITLAGVTDIPGDLISVMAAHQLPFLSFLVPCYMVKVMCSWRETLAVWPALVVGGGSFAIFQFGFGTIHRYIPGLIVWPITDVGASIGSLVSLIIFLKLWKPKKEWHFEGSSQFAEGSHLKPLTMAQISKAWMPFVIMALFLIFNSQIRVLENQKKTTIANFEIAGQVIPFKTVYEIEIPTLHREVERAARLQKPGLAEPEKEAAIFKFIWLSAAGTPVFMAAVVSMLLLRMNWRQGKAVFWKTCEQMKIPIPTIACMLGLSYVTKYAGMDATLGVAFARTGWLYPYFAAMLGWLGVFLTGTDAGSNALFGSLQKITADELFKTNVFTHLTLPQAEILISTANSTGGVMGKMIDAQSICVATAGTHQLGKEADIFKKVIWHSIILGSIVGLMTMLQAYVYPFTLMVPK</sequence>
<feature type="transmembrane region" description="Helical" evidence="8">
    <location>
        <begin position="557"/>
        <end position="578"/>
    </location>
</feature>
<protein>
    <recommendedName>
        <fullName evidence="8">L-lactate permease</fullName>
    </recommendedName>
</protein>
<comment type="similarity">
    <text evidence="2 8">Belongs to the lactate permease family.</text>
</comment>
<keyword evidence="4 8" id="KW-1003">Cell membrane</keyword>
<name>A0A8E6EUW1_9BACT</name>
<keyword evidence="3 8" id="KW-0813">Transport</keyword>
<dbReference type="NCBIfam" id="TIGR00795">
    <property type="entry name" value="lctP"/>
    <property type="match status" value="1"/>
</dbReference>
<feature type="transmembrane region" description="Helical" evidence="8">
    <location>
        <begin position="140"/>
        <end position="164"/>
    </location>
</feature>
<evidence type="ECO:0000256" key="5">
    <source>
        <dbReference type="ARBA" id="ARBA00022692"/>
    </source>
</evidence>
<feature type="transmembrane region" description="Helical" evidence="8">
    <location>
        <begin position="76"/>
        <end position="96"/>
    </location>
</feature>
<dbReference type="InterPro" id="IPR003804">
    <property type="entry name" value="Lactate_perm"/>
</dbReference>
<comment type="function">
    <text evidence="8">Uptake of L-lactate across the membrane. Can also transport D-lactate and glycolate.</text>
</comment>
<feature type="transmembrane region" description="Helical" evidence="8">
    <location>
        <begin position="44"/>
        <end position="61"/>
    </location>
</feature>
<evidence type="ECO:0000256" key="1">
    <source>
        <dbReference type="ARBA" id="ARBA00004651"/>
    </source>
</evidence>
<feature type="transmembrane region" description="Helical" evidence="8">
    <location>
        <begin position="117"/>
        <end position="134"/>
    </location>
</feature>
<evidence type="ECO:0000256" key="3">
    <source>
        <dbReference type="ARBA" id="ARBA00022448"/>
    </source>
</evidence>
<comment type="subcellular location">
    <subcellularLocation>
        <location evidence="1 8">Cell membrane</location>
        <topology evidence="1 8">Multi-pass membrane protein</topology>
    </subcellularLocation>
</comment>
<dbReference type="PANTHER" id="PTHR30003:SF0">
    <property type="entry name" value="GLYCOLATE PERMEASE GLCA-RELATED"/>
    <property type="match status" value="1"/>
</dbReference>
<organism evidence="9 10">
    <name type="scientific">Telmatocola sphagniphila</name>
    <dbReference type="NCBI Taxonomy" id="1123043"/>
    <lineage>
        <taxon>Bacteria</taxon>
        <taxon>Pseudomonadati</taxon>
        <taxon>Planctomycetota</taxon>
        <taxon>Planctomycetia</taxon>
        <taxon>Gemmatales</taxon>
        <taxon>Gemmataceae</taxon>
    </lineage>
</organism>
<feature type="transmembrane region" description="Helical" evidence="8">
    <location>
        <begin position="310"/>
        <end position="327"/>
    </location>
</feature>
<evidence type="ECO:0000256" key="2">
    <source>
        <dbReference type="ARBA" id="ARBA00010100"/>
    </source>
</evidence>
<dbReference type="Pfam" id="PF02652">
    <property type="entry name" value="Lactate_perm"/>
    <property type="match status" value="1"/>
</dbReference>
<keyword evidence="6 8" id="KW-1133">Transmembrane helix</keyword>
<dbReference type="GO" id="GO:0005886">
    <property type="term" value="C:plasma membrane"/>
    <property type="evidence" value="ECO:0007669"/>
    <property type="project" value="UniProtKB-SubCell"/>
</dbReference>
<dbReference type="KEGG" id="tsph:KIH39_23710"/>
<feature type="transmembrane region" description="Helical" evidence="8">
    <location>
        <begin position="250"/>
        <end position="276"/>
    </location>
</feature>
<gene>
    <name evidence="9" type="ORF">KIH39_23710</name>
</gene>
<reference evidence="9" key="1">
    <citation type="submission" date="2021-05" db="EMBL/GenBank/DDBJ databases">
        <title>Complete genome sequence of the cellulolytic planctomycete Telmatocola sphagniphila SP2T and characterization of the first cellulase from planctomycetes.</title>
        <authorList>
            <person name="Rakitin A.L."/>
            <person name="Beletsky A.V."/>
            <person name="Naumoff D.G."/>
            <person name="Kulichevskaya I.S."/>
            <person name="Mardanov A.V."/>
            <person name="Ravin N.V."/>
            <person name="Dedysh S.N."/>
        </authorList>
    </citation>
    <scope>NUCLEOTIDE SEQUENCE</scope>
    <source>
        <strain evidence="9">SP2T</strain>
    </source>
</reference>
<feature type="transmembrane region" description="Helical" evidence="8">
    <location>
        <begin position="388"/>
        <end position="409"/>
    </location>
</feature>
<dbReference type="GO" id="GO:0015295">
    <property type="term" value="F:solute:proton symporter activity"/>
    <property type="evidence" value="ECO:0007669"/>
    <property type="project" value="TreeGrafter"/>
</dbReference>
<evidence type="ECO:0000313" key="10">
    <source>
        <dbReference type="Proteomes" id="UP000676194"/>
    </source>
</evidence>
<proteinExistence type="inferred from homology"/>
<dbReference type="Proteomes" id="UP000676194">
    <property type="component" value="Chromosome"/>
</dbReference>
<evidence type="ECO:0000313" key="9">
    <source>
        <dbReference type="EMBL" id="QVL31807.1"/>
    </source>
</evidence>
<feature type="transmembrane region" description="Helical" evidence="8">
    <location>
        <begin position="171"/>
        <end position="187"/>
    </location>
</feature>
<feature type="transmembrane region" description="Helical" evidence="8">
    <location>
        <begin position="224"/>
        <end position="244"/>
    </location>
</feature>
<evidence type="ECO:0000256" key="4">
    <source>
        <dbReference type="ARBA" id="ARBA00022475"/>
    </source>
</evidence>
<keyword evidence="10" id="KW-1185">Reference proteome</keyword>
<evidence type="ECO:0000256" key="6">
    <source>
        <dbReference type="ARBA" id="ARBA00022989"/>
    </source>
</evidence>
<evidence type="ECO:0000256" key="8">
    <source>
        <dbReference type="RuleBase" id="RU365092"/>
    </source>
</evidence>
<dbReference type="EMBL" id="CP074694">
    <property type="protein sequence ID" value="QVL31807.1"/>
    <property type="molecule type" value="Genomic_DNA"/>
</dbReference>
<feature type="transmembrane region" description="Helical" evidence="8">
    <location>
        <begin position="18"/>
        <end position="37"/>
    </location>
</feature>
<keyword evidence="7 8" id="KW-0472">Membrane</keyword>
<dbReference type="GO" id="GO:0015129">
    <property type="term" value="F:lactate transmembrane transporter activity"/>
    <property type="evidence" value="ECO:0007669"/>
    <property type="project" value="UniProtKB-UniRule"/>
</dbReference>